<keyword evidence="2" id="KW-1185">Reference proteome</keyword>
<reference evidence="1 2" key="1">
    <citation type="submission" date="2020-08" db="EMBL/GenBank/DDBJ databases">
        <title>Novel species isolated from subtropical streams in China.</title>
        <authorList>
            <person name="Lu H."/>
        </authorList>
    </citation>
    <scope>NUCLEOTIDE SEQUENCE [LARGE SCALE GENOMIC DNA]</scope>
    <source>
        <strain evidence="1 2">KACC 16656</strain>
    </source>
</reference>
<dbReference type="Proteomes" id="UP000648257">
    <property type="component" value="Unassembled WGS sequence"/>
</dbReference>
<evidence type="ECO:0000313" key="2">
    <source>
        <dbReference type="Proteomes" id="UP000648257"/>
    </source>
</evidence>
<feature type="non-terminal residue" evidence="1">
    <location>
        <position position="182"/>
    </location>
</feature>
<organism evidence="1 2">
    <name type="scientific">Undibacterium seohonense</name>
    <dbReference type="NCBI Taxonomy" id="1344950"/>
    <lineage>
        <taxon>Bacteria</taxon>
        <taxon>Pseudomonadati</taxon>
        <taxon>Pseudomonadota</taxon>
        <taxon>Betaproteobacteria</taxon>
        <taxon>Burkholderiales</taxon>
        <taxon>Oxalobacteraceae</taxon>
        <taxon>Undibacterium</taxon>
    </lineage>
</organism>
<comment type="caution">
    <text evidence="1">The sequence shown here is derived from an EMBL/GenBank/DDBJ whole genome shotgun (WGS) entry which is preliminary data.</text>
</comment>
<dbReference type="EMBL" id="JACOFW010000064">
    <property type="protein sequence ID" value="MBC3809727.1"/>
    <property type="molecule type" value="Genomic_DNA"/>
</dbReference>
<proteinExistence type="predicted"/>
<sequence>MNKFSRFQLPIHSIRPRGERLIEVYSIKLQRRVQCFGELAYQLWVLLETNPKIESFCERPGSFEIGSGKRLADFWTLENSQEEFLLIKRSSLDLIVCSTASDIPIRIITLSDLAASRFWINNWQRFLPLLVTYREHMSPSILRSIVKFIKEPTQLSRIEREFVTGDPTIIRAALFHLLHQGL</sequence>
<accession>A0ABR6XAG2</accession>
<dbReference type="RefSeq" id="WP_186924780.1">
    <property type="nucleotide sequence ID" value="NZ_JACOFW010000064.1"/>
</dbReference>
<protein>
    <submittedName>
        <fullName evidence="1">Uncharacterized protein</fullName>
    </submittedName>
</protein>
<gene>
    <name evidence="1" type="ORF">H8K52_20550</name>
</gene>
<name>A0ABR6XAG2_9BURK</name>
<evidence type="ECO:0000313" key="1">
    <source>
        <dbReference type="EMBL" id="MBC3809727.1"/>
    </source>
</evidence>